<comment type="caution">
    <text evidence="1">The sequence shown here is derived from an EMBL/GenBank/DDBJ whole genome shotgun (WGS) entry which is preliminary data.</text>
</comment>
<accession>A0A917HJ94</accession>
<sequence>MKAGNDKNERSDRCYLMTKYFCTKTNKHDNELPQNRMAKYHPPKADIANQFDGAFFGNCVGVDFICDRAA</sequence>
<evidence type="ECO:0000313" key="1">
    <source>
        <dbReference type="EMBL" id="GGG80736.1"/>
    </source>
</evidence>
<keyword evidence="2" id="KW-1185">Reference proteome</keyword>
<reference evidence="1" key="1">
    <citation type="journal article" date="2014" name="Int. J. Syst. Evol. Microbiol.">
        <title>Complete genome sequence of Corynebacterium casei LMG S-19264T (=DSM 44701T), isolated from a smear-ripened cheese.</title>
        <authorList>
            <consortium name="US DOE Joint Genome Institute (JGI-PGF)"/>
            <person name="Walter F."/>
            <person name="Albersmeier A."/>
            <person name="Kalinowski J."/>
            <person name="Ruckert C."/>
        </authorList>
    </citation>
    <scope>NUCLEOTIDE SEQUENCE</scope>
    <source>
        <strain evidence="1">CGMCC 1.12195</strain>
    </source>
</reference>
<name>A0A917HJ94_9SPHI</name>
<dbReference type="AlphaFoldDB" id="A0A917HJ94"/>
<evidence type="ECO:0000313" key="2">
    <source>
        <dbReference type="Proteomes" id="UP000660862"/>
    </source>
</evidence>
<reference evidence="1" key="2">
    <citation type="submission" date="2020-09" db="EMBL/GenBank/DDBJ databases">
        <authorList>
            <person name="Sun Q."/>
            <person name="Zhou Y."/>
        </authorList>
    </citation>
    <scope>NUCLEOTIDE SEQUENCE</scope>
    <source>
        <strain evidence="1">CGMCC 1.12195</strain>
    </source>
</reference>
<proteinExistence type="predicted"/>
<gene>
    <name evidence="1" type="ORF">GCM10007415_11520</name>
</gene>
<protein>
    <submittedName>
        <fullName evidence="1">Uncharacterized protein</fullName>
    </submittedName>
</protein>
<dbReference type="EMBL" id="BMER01000001">
    <property type="protein sequence ID" value="GGG80736.1"/>
    <property type="molecule type" value="Genomic_DNA"/>
</dbReference>
<dbReference type="Proteomes" id="UP000660862">
    <property type="component" value="Unassembled WGS sequence"/>
</dbReference>
<organism evidence="1 2">
    <name type="scientific">Parapedobacter pyrenivorans</name>
    <dbReference type="NCBI Taxonomy" id="1305674"/>
    <lineage>
        <taxon>Bacteria</taxon>
        <taxon>Pseudomonadati</taxon>
        <taxon>Bacteroidota</taxon>
        <taxon>Sphingobacteriia</taxon>
        <taxon>Sphingobacteriales</taxon>
        <taxon>Sphingobacteriaceae</taxon>
        <taxon>Parapedobacter</taxon>
    </lineage>
</organism>